<evidence type="ECO:0000313" key="2">
    <source>
        <dbReference type="Proteomes" id="UP001152795"/>
    </source>
</evidence>
<dbReference type="InterPro" id="IPR029034">
    <property type="entry name" value="Cystine-knot_cytokine"/>
</dbReference>
<gene>
    <name evidence="1" type="ORF">PACLA_8A054007</name>
</gene>
<dbReference type="PANTHER" id="PTHR33332">
    <property type="entry name" value="REVERSE TRANSCRIPTASE DOMAIN-CONTAINING PROTEIN"/>
    <property type="match status" value="1"/>
</dbReference>
<name>A0A7D9HIH5_PARCT</name>
<accession>A0A7D9HIH5</accession>
<dbReference type="InterPro" id="IPR043502">
    <property type="entry name" value="DNA/RNA_pol_sf"/>
</dbReference>
<protein>
    <submittedName>
        <fullName evidence="1">Uncharacterized protein</fullName>
    </submittedName>
</protein>
<proteinExistence type="predicted"/>
<dbReference type="SUPFAM" id="SSF57501">
    <property type="entry name" value="Cystine-knot cytokines"/>
    <property type="match status" value="1"/>
</dbReference>
<sequence length="714" mass="81480">MAVKNNSQIHWEKFEEIRNKVNSELTKAKTAFFCNKFENCAQSKDMKHSWKLINILLGKNKKSNNISQLKCDDVVISDDTLKAEAFNDFFVNIGVNLANEIENDSLCTNIPDDENYHSNYYSNINCKFSEISMDDIICQLRNLKISKSTGIDNIPAIALKLSAEVIGPSLTWIYNLSIKTGIYVDEWKKAWVMPIFKSDDRQRCENYRPISILPIVSKILERSVFNQIYKFLNDNSLLSKHQSGFRPKHSTLTTLIQMCDTLYENMDNGQLSGVVFLDIRKAFDSIDHTILLQKMNDQFGIKNVELDWFKSYLTNREQACIVNGTGAMSSPKTIVCGVPQGSILGPLLFLLYINDLPECLEKTSPHLYADDTQISTSAKTIEELTENLNNDLKKVGEWLARNKLQQHPTKTKLMYIGSKYNTDTMTYDIPEMDQRFVGSEALRQEDNFYKLMEMAQHDNKHAAHLMNVKKSLDSNGKSLPSTVYKRMKTKVLKSLEADSLLRRALYDEQAKIYAHVQCGLRVIPVEVPYPTSGYSYPAFIDLHQCVGGCHFHSPSIFHCAAQNTSTVRVKAWEFNLDTELPKQKVETLVNHTQCGCQCVVQEHHCNNATETYNADQCKCVCKDLTHTCNTTIKEWNMEQCRCTCIKHPYPCNSDGKLWSPDTCDCQCLDSIKKRCLRKNKLLNKNTCECYCSPDIVCRAGSELNPYDCSCVHVV</sequence>
<reference evidence="1" key="1">
    <citation type="submission" date="2020-04" db="EMBL/GenBank/DDBJ databases">
        <authorList>
            <person name="Alioto T."/>
            <person name="Alioto T."/>
            <person name="Gomez Garrido J."/>
        </authorList>
    </citation>
    <scope>NUCLEOTIDE SEQUENCE</scope>
    <source>
        <strain evidence="1">A484AB</strain>
    </source>
</reference>
<keyword evidence="2" id="KW-1185">Reference proteome</keyword>
<dbReference type="Proteomes" id="UP001152795">
    <property type="component" value="Unassembled WGS sequence"/>
</dbReference>
<dbReference type="OrthoDB" id="5988544at2759"/>
<dbReference type="AlphaFoldDB" id="A0A7D9HIH5"/>
<dbReference type="CDD" id="cd01650">
    <property type="entry name" value="RT_nLTR_like"/>
    <property type="match status" value="1"/>
</dbReference>
<dbReference type="EMBL" id="CACRXK020000394">
    <property type="protein sequence ID" value="CAB3981483.1"/>
    <property type="molecule type" value="Genomic_DNA"/>
</dbReference>
<dbReference type="InterPro" id="IPR000477">
    <property type="entry name" value="RT_dom"/>
</dbReference>
<dbReference type="Gene3D" id="2.10.90.10">
    <property type="entry name" value="Cystine-knot cytokines"/>
    <property type="match status" value="1"/>
</dbReference>
<dbReference type="PROSITE" id="PS50878">
    <property type="entry name" value="RT_POL"/>
    <property type="match status" value="1"/>
</dbReference>
<evidence type="ECO:0000313" key="1">
    <source>
        <dbReference type="EMBL" id="CAB3981483.1"/>
    </source>
</evidence>
<comment type="caution">
    <text evidence="1">The sequence shown here is derived from an EMBL/GenBank/DDBJ whole genome shotgun (WGS) entry which is preliminary data.</text>
</comment>
<organism evidence="1 2">
    <name type="scientific">Paramuricea clavata</name>
    <name type="common">Red gorgonian</name>
    <name type="synonym">Violescent sea-whip</name>
    <dbReference type="NCBI Taxonomy" id="317549"/>
    <lineage>
        <taxon>Eukaryota</taxon>
        <taxon>Metazoa</taxon>
        <taxon>Cnidaria</taxon>
        <taxon>Anthozoa</taxon>
        <taxon>Octocorallia</taxon>
        <taxon>Malacalcyonacea</taxon>
        <taxon>Plexauridae</taxon>
        <taxon>Paramuricea</taxon>
    </lineage>
</organism>
<dbReference type="SUPFAM" id="SSF56672">
    <property type="entry name" value="DNA/RNA polymerases"/>
    <property type="match status" value="1"/>
</dbReference>
<dbReference type="Pfam" id="PF00078">
    <property type="entry name" value="RVT_1"/>
    <property type="match status" value="1"/>
</dbReference>